<evidence type="ECO:0000256" key="1">
    <source>
        <dbReference type="ARBA" id="ARBA00010945"/>
    </source>
</evidence>
<dbReference type="PANTHER" id="PTHR11076">
    <property type="entry name" value="DNA REPAIR POLYMERASE UMUC / TRANSFERASE FAMILY MEMBER"/>
    <property type="match status" value="1"/>
</dbReference>
<dbReference type="GO" id="GO:0003887">
    <property type="term" value="F:DNA-directed DNA polymerase activity"/>
    <property type="evidence" value="ECO:0007669"/>
    <property type="project" value="UniProtKB-KW"/>
</dbReference>
<dbReference type="SUPFAM" id="SSF56672">
    <property type="entry name" value="DNA/RNA polymerases"/>
    <property type="match status" value="1"/>
</dbReference>
<proteinExistence type="inferred from homology"/>
<dbReference type="EMBL" id="QZDT01000013">
    <property type="protein sequence ID" value="NBJ92892.1"/>
    <property type="molecule type" value="Genomic_DNA"/>
</dbReference>
<dbReference type="InterPro" id="IPR017961">
    <property type="entry name" value="DNA_pol_Y-fam_little_finger"/>
</dbReference>
<dbReference type="InterPro" id="IPR050116">
    <property type="entry name" value="DNA_polymerase-Y"/>
</dbReference>
<dbReference type="InterPro" id="IPR024728">
    <property type="entry name" value="PolY_HhH_motif"/>
</dbReference>
<dbReference type="Pfam" id="PF11798">
    <property type="entry name" value="IMS_HHH"/>
    <property type="match status" value="1"/>
</dbReference>
<evidence type="ECO:0000313" key="8">
    <source>
        <dbReference type="Proteomes" id="UP001154420"/>
    </source>
</evidence>
<feature type="domain" description="UmuC" evidence="6">
    <location>
        <begin position="8"/>
        <end position="199"/>
    </location>
</feature>
<dbReference type="GO" id="GO:0005829">
    <property type="term" value="C:cytosol"/>
    <property type="evidence" value="ECO:0007669"/>
    <property type="project" value="TreeGrafter"/>
</dbReference>
<dbReference type="InterPro" id="IPR043502">
    <property type="entry name" value="DNA/RNA_pol_sf"/>
</dbReference>
<dbReference type="Gene3D" id="1.10.150.20">
    <property type="entry name" value="5' to 3' exonuclease, C-terminal subdomain"/>
    <property type="match status" value="1"/>
</dbReference>
<dbReference type="Gene3D" id="3.40.1170.60">
    <property type="match status" value="1"/>
</dbReference>
<protein>
    <submittedName>
        <fullName evidence="7">DNA polymerase IV</fullName>
    </submittedName>
</protein>
<name>A0A9X5GTE1_9FIRM</name>
<comment type="similarity">
    <text evidence="1">Belongs to the DNA polymerase type-Y family.</text>
</comment>
<keyword evidence="2" id="KW-0515">Mutator protein</keyword>
<reference evidence="7" key="1">
    <citation type="submission" date="2018-09" db="EMBL/GenBank/DDBJ databases">
        <title>Murine metabolic-syndrome-specific gut microbial biobank.</title>
        <authorList>
            <person name="Liu C."/>
        </authorList>
    </citation>
    <scope>NUCLEOTIDE SEQUENCE</scope>
    <source>
        <strain evidence="7">D42-62</strain>
    </source>
</reference>
<dbReference type="Proteomes" id="UP001154420">
    <property type="component" value="Unassembled WGS sequence"/>
</dbReference>
<dbReference type="InterPro" id="IPR001126">
    <property type="entry name" value="UmuC"/>
</dbReference>
<dbReference type="Pfam" id="PF00817">
    <property type="entry name" value="IMS"/>
    <property type="match status" value="1"/>
</dbReference>
<comment type="caution">
    <text evidence="7">The sequence shown here is derived from an EMBL/GenBank/DDBJ whole genome shotgun (WGS) entry which is preliminary data.</text>
</comment>
<evidence type="ECO:0000256" key="4">
    <source>
        <dbReference type="ARBA" id="ARBA00022763"/>
    </source>
</evidence>
<dbReference type="SUPFAM" id="SSF100879">
    <property type="entry name" value="Lesion bypass DNA polymerase (Y-family), little finger domain"/>
    <property type="match status" value="1"/>
</dbReference>
<keyword evidence="5" id="KW-0808">Transferase</keyword>
<dbReference type="GO" id="GO:0009432">
    <property type="term" value="P:SOS response"/>
    <property type="evidence" value="ECO:0007669"/>
    <property type="project" value="TreeGrafter"/>
</dbReference>
<dbReference type="PROSITE" id="PS50173">
    <property type="entry name" value="UMUC"/>
    <property type="match status" value="1"/>
</dbReference>
<evidence type="ECO:0000256" key="3">
    <source>
        <dbReference type="ARBA" id="ARBA00022695"/>
    </source>
</evidence>
<dbReference type="AlphaFoldDB" id="A0A9X5GTE1"/>
<accession>A0A9X5GTE1</accession>
<dbReference type="Pfam" id="PF11799">
    <property type="entry name" value="IMS_C"/>
    <property type="match status" value="1"/>
</dbReference>
<dbReference type="OrthoDB" id="9808813at2"/>
<organism evidence="7 8">
    <name type="scientific">Parablautia muri</name>
    <dbReference type="NCBI Taxonomy" id="2320879"/>
    <lineage>
        <taxon>Bacteria</taxon>
        <taxon>Bacillati</taxon>
        <taxon>Bacillota</taxon>
        <taxon>Clostridia</taxon>
        <taxon>Lachnospirales</taxon>
        <taxon>Lachnospiraceae</taxon>
        <taxon>Parablautia</taxon>
    </lineage>
</organism>
<dbReference type="RefSeq" id="WP_160560000.1">
    <property type="nucleotide sequence ID" value="NZ_QZDT01000013.1"/>
</dbReference>
<dbReference type="InterPro" id="IPR043128">
    <property type="entry name" value="Rev_trsase/Diguanyl_cyclase"/>
</dbReference>
<evidence type="ECO:0000313" key="7">
    <source>
        <dbReference type="EMBL" id="NBJ92892.1"/>
    </source>
</evidence>
<dbReference type="GO" id="GO:0006281">
    <property type="term" value="P:DNA repair"/>
    <property type="evidence" value="ECO:0007669"/>
    <property type="project" value="InterPro"/>
</dbReference>
<sequence length="432" mass="48821">MMDREIYIFHIDANNAFLSWTAAYRVNILGEREDLRNIPSIIGGDQEKRHGIVLAKSIRAKKYGIQTGEAIVTARQKCPNLVVLPPDYGLYVKASRSLIAKLKQYSDQVIQYSIDEAWCVFDGFEELYGKGQMKNFAYRLKNEIRGELGFTVNIGISTNFLLSKMAGGLSKPDRVHTLFPEEIEKKMWPLPVSELFFVGRATTAKLHKLGIYTIGDLAKADDKVIRAHLKTPGFIIQGYARGMDLEPYIFTHEANKGYGNSLTAPVDITDMEYARHLILSLCETIGARVREDNVRISQVSVHITTNEFGHGSRQMQLLAATDVTEEIFGAAYRILGKLWDGKVPIRQIGVHTSRVQTDAGRQYNFFDLEKYDKLEMLDRTVDKIRRKYGEDAVFRASFLKSNVSHMSGGLNKERRSGVTIGINVEGEKTRII</sequence>
<dbReference type="InterPro" id="IPR022880">
    <property type="entry name" value="DNApol_IV"/>
</dbReference>
<keyword evidence="8" id="KW-1185">Reference proteome</keyword>
<dbReference type="InterPro" id="IPR036775">
    <property type="entry name" value="DNA_pol_Y-fam_lit_finger_sf"/>
</dbReference>
<dbReference type="Gene3D" id="3.30.70.270">
    <property type="match status" value="1"/>
</dbReference>
<gene>
    <name evidence="7" type="ORF">D5281_09845</name>
</gene>
<keyword evidence="4" id="KW-0227">DNA damage</keyword>
<dbReference type="PANTHER" id="PTHR11076:SF35">
    <property type="entry name" value="DNA REPAIR PROTEIN HOMOLOG YOBH"/>
    <property type="match status" value="1"/>
</dbReference>
<dbReference type="Gene3D" id="3.30.1490.100">
    <property type="entry name" value="DNA polymerase, Y-family, little finger domain"/>
    <property type="match status" value="1"/>
</dbReference>
<dbReference type="GO" id="GO:0042276">
    <property type="term" value="P:error-prone translesion synthesis"/>
    <property type="evidence" value="ECO:0007669"/>
    <property type="project" value="TreeGrafter"/>
</dbReference>
<evidence type="ECO:0000259" key="6">
    <source>
        <dbReference type="PROSITE" id="PS50173"/>
    </source>
</evidence>
<dbReference type="CDD" id="cd03586">
    <property type="entry name" value="PolY_Pol_IV_kappa"/>
    <property type="match status" value="1"/>
</dbReference>
<keyword evidence="5" id="KW-0239">DNA-directed DNA polymerase</keyword>
<dbReference type="GO" id="GO:0003684">
    <property type="term" value="F:damaged DNA binding"/>
    <property type="evidence" value="ECO:0007669"/>
    <property type="project" value="InterPro"/>
</dbReference>
<evidence type="ECO:0000256" key="5">
    <source>
        <dbReference type="ARBA" id="ARBA00022932"/>
    </source>
</evidence>
<evidence type="ECO:0000256" key="2">
    <source>
        <dbReference type="ARBA" id="ARBA00022457"/>
    </source>
</evidence>
<keyword evidence="3" id="KW-0548">Nucleotidyltransferase</keyword>